<proteinExistence type="inferred from homology"/>
<comment type="caution">
    <text evidence="9">The sequence shown here is derived from an EMBL/GenBank/DDBJ whole genome shotgun (WGS) entry which is preliminary data.</text>
</comment>
<dbReference type="CDD" id="cd07771">
    <property type="entry name" value="ASKHA_NBD_FGGY_RhaB-like"/>
    <property type="match status" value="1"/>
</dbReference>
<keyword evidence="4 9" id="KW-0418">Kinase</keyword>
<keyword evidence="2" id="KW-0808">Transferase</keyword>
<dbReference type="InterPro" id="IPR018485">
    <property type="entry name" value="FGGY_C"/>
</dbReference>
<evidence type="ECO:0000256" key="4">
    <source>
        <dbReference type="ARBA" id="ARBA00022777"/>
    </source>
</evidence>
<dbReference type="GO" id="GO:0019301">
    <property type="term" value="P:rhamnose catabolic process"/>
    <property type="evidence" value="ECO:0007669"/>
    <property type="project" value="InterPro"/>
</dbReference>
<dbReference type="Pfam" id="PF02782">
    <property type="entry name" value="FGGY_C"/>
    <property type="match status" value="1"/>
</dbReference>
<dbReference type="InterPro" id="IPR018484">
    <property type="entry name" value="FGGY_N"/>
</dbReference>
<dbReference type="InterPro" id="IPR013449">
    <property type="entry name" value="Rhamnulokinase"/>
</dbReference>
<evidence type="ECO:0000256" key="6">
    <source>
        <dbReference type="ARBA" id="ARBA00023308"/>
    </source>
</evidence>
<dbReference type="InterPro" id="IPR043129">
    <property type="entry name" value="ATPase_NBD"/>
</dbReference>
<dbReference type="PANTHER" id="PTHR43095">
    <property type="entry name" value="SUGAR KINASE"/>
    <property type="match status" value="1"/>
</dbReference>
<reference evidence="9" key="1">
    <citation type="submission" date="2018-10" db="EMBL/GenBank/DDBJ databases">
        <title>Schaedlerella arabinophila gen. nov. sp. nov., isolated from the mouse intestinal tract and comparative analysis with the genome of the closely related altered Schaedler flora strain ASF502.</title>
        <authorList>
            <person name="Miyake S."/>
            <person name="Soh M."/>
            <person name="Seedorf H."/>
        </authorList>
    </citation>
    <scope>NUCLEOTIDE SEQUENCE [LARGE SCALE GENOMIC DNA]</scope>
    <source>
        <strain evidence="9">DSM 106076</strain>
    </source>
</reference>
<name>A0A426DQK5_9FIRM</name>
<evidence type="ECO:0000313" key="10">
    <source>
        <dbReference type="Proteomes" id="UP000274920"/>
    </source>
</evidence>
<evidence type="ECO:0000256" key="5">
    <source>
        <dbReference type="ARBA" id="ARBA00022840"/>
    </source>
</evidence>
<dbReference type="InterPro" id="IPR050406">
    <property type="entry name" value="FGGY_Carb_Kinase"/>
</dbReference>
<evidence type="ECO:0000256" key="3">
    <source>
        <dbReference type="ARBA" id="ARBA00022741"/>
    </source>
</evidence>
<evidence type="ECO:0000259" key="8">
    <source>
        <dbReference type="Pfam" id="PF02782"/>
    </source>
</evidence>
<keyword evidence="5" id="KW-0067">ATP-binding</keyword>
<evidence type="ECO:0000256" key="2">
    <source>
        <dbReference type="ARBA" id="ARBA00022679"/>
    </source>
</evidence>
<dbReference type="Proteomes" id="UP000274920">
    <property type="component" value="Unassembled WGS sequence"/>
</dbReference>
<dbReference type="GO" id="GO:0005524">
    <property type="term" value="F:ATP binding"/>
    <property type="evidence" value="ECO:0007669"/>
    <property type="project" value="UniProtKB-KW"/>
</dbReference>
<evidence type="ECO:0000256" key="1">
    <source>
        <dbReference type="ARBA" id="ARBA00009156"/>
    </source>
</evidence>
<dbReference type="SUPFAM" id="SSF53067">
    <property type="entry name" value="Actin-like ATPase domain"/>
    <property type="match status" value="2"/>
</dbReference>
<feature type="domain" description="Carbohydrate kinase FGGY C-terminal" evidence="8">
    <location>
        <begin position="259"/>
        <end position="449"/>
    </location>
</feature>
<accession>A0A426DQK5</accession>
<keyword evidence="6" id="KW-0684">Rhamnose metabolism</keyword>
<dbReference type="EMBL" id="RHJS01000002">
    <property type="protein sequence ID" value="RRK35119.1"/>
    <property type="molecule type" value="Genomic_DNA"/>
</dbReference>
<gene>
    <name evidence="9" type="ORF">EBB54_30165</name>
</gene>
<keyword evidence="10" id="KW-1185">Reference proteome</keyword>
<evidence type="ECO:0000313" key="9">
    <source>
        <dbReference type="EMBL" id="RRK35119.1"/>
    </source>
</evidence>
<dbReference type="AlphaFoldDB" id="A0A426DQK5"/>
<organism evidence="9 10">
    <name type="scientific">Schaedlerella arabinosiphila</name>
    <dbReference type="NCBI Taxonomy" id="2044587"/>
    <lineage>
        <taxon>Bacteria</taxon>
        <taxon>Bacillati</taxon>
        <taxon>Bacillota</taxon>
        <taxon>Clostridia</taxon>
        <taxon>Lachnospirales</taxon>
        <taxon>Lachnospiraceae</taxon>
        <taxon>Schaedlerella</taxon>
    </lineage>
</organism>
<sequence length="491" mass="55160">MSENKKQVLAFDFGGGSGRAILGRLEDGKIRMEEVHRFSNDPVMLNGTMYWDTLRHLFEIKQGIVKAKQKGGFESIGIDTWGVDFGLIDEHGDLLESAVHYRDDRTVGMQEEVFKAIPREEVYNLTGLQFENFNTIFQLYALVQKRPWILEKADKLLLLPDLFNYFLTGEKRAEYTMAATTQLLDAGKKEWSDRILEALRIPKRIFPEIIPSGTVVGNLKPDVCEELGVEPAKVIAITGHDTQSAVVSVPTQEKEFIFISCGTWSLFGTELSGPVIGEKSMACDVSNEGGYGNTTTLLKNIIGLWLAQESRRQWIREGREYSFGELEEMALGAEPFQSFIDPDAPEFVPAGNIPERIREFCRRTGQKVPETVGEIMCCINQSLALKYRYALEQIESCTGRHYPVIHMIGGGIQSKLLCRMAAGANGRKVIAGPVEATALGNIAVQMMAMGEIKDVKEARRIIAESETTYEYLPQDVEKWDAAYEKFKTYIH</sequence>
<dbReference type="GO" id="GO:0008993">
    <property type="term" value="F:rhamnulokinase activity"/>
    <property type="evidence" value="ECO:0007669"/>
    <property type="project" value="InterPro"/>
</dbReference>
<dbReference type="Gene3D" id="3.30.420.40">
    <property type="match status" value="2"/>
</dbReference>
<evidence type="ECO:0000259" key="7">
    <source>
        <dbReference type="Pfam" id="PF00370"/>
    </source>
</evidence>
<keyword evidence="3" id="KW-0547">Nucleotide-binding</keyword>
<dbReference type="Pfam" id="PF00370">
    <property type="entry name" value="FGGY_N"/>
    <property type="match status" value="1"/>
</dbReference>
<feature type="domain" description="Carbohydrate kinase FGGY N-terminal" evidence="7">
    <location>
        <begin position="8"/>
        <end position="247"/>
    </location>
</feature>
<comment type="similarity">
    <text evidence="1">Belongs to the FGGY kinase family.</text>
</comment>
<protein>
    <submittedName>
        <fullName evidence="9">Rhamnulokinase</fullName>
    </submittedName>
</protein>